<accession>A0A3G8XHY7</accession>
<gene>
    <name evidence="2" type="ORF">EIB73_07305</name>
</gene>
<organism evidence="2 3">
    <name type="scientific">Kaistella carnis</name>
    <dbReference type="NCBI Taxonomy" id="1241979"/>
    <lineage>
        <taxon>Bacteria</taxon>
        <taxon>Pseudomonadati</taxon>
        <taxon>Bacteroidota</taxon>
        <taxon>Flavobacteriia</taxon>
        <taxon>Flavobacteriales</taxon>
        <taxon>Weeksellaceae</taxon>
        <taxon>Chryseobacterium group</taxon>
        <taxon>Kaistella</taxon>
    </lineage>
</organism>
<name>A0A3G8XHY7_9FLAO</name>
<evidence type="ECO:0000259" key="1">
    <source>
        <dbReference type="Pfam" id="PF13280"/>
    </source>
</evidence>
<dbReference type="RefSeq" id="WP_125023988.1">
    <property type="nucleotide sequence ID" value="NZ_CP034159.1"/>
</dbReference>
<dbReference type="InterPro" id="IPR026881">
    <property type="entry name" value="WYL_dom"/>
</dbReference>
<dbReference type="KEGG" id="ccas:EIB73_07305"/>
<evidence type="ECO:0000313" key="3">
    <source>
        <dbReference type="Proteomes" id="UP000270185"/>
    </source>
</evidence>
<sequence>MNRKFLRMTLVVRTILSENGKLSVGEILKKVEKQFEAYADMVDLRYENYSPSTFNKDKSAIKEAWKIDLECDSRNRYYINSDFEGVFQNDLLNSAIFLASLNTDMLLPAFVIPETRKNTGMQHFYQISRAIEEKSELKISYFDYISEQEKNKTIQPYRLKQKDFKWYVLATDLSEVPFKSYALERIRDIETAGKFRPKEINFETPFQNAVGMFTNEEATKVILEFDHRDGHYLKANPIHPSQTMLSENKETIQFEFFIKPNEDFIMEIMKRSWSLKVIEPKFLREKFLDYWKAALQRNE</sequence>
<dbReference type="PROSITE" id="PS52050">
    <property type="entry name" value="WYL"/>
    <property type="match status" value="1"/>
</dbReference>
<feature type="domain" description="WYL" evidence="1">
    <location>
        <begin position="123"/>
        <end position="190"/>
    </location>
</feature>
<evidence type="ECO:0000313" key="2">
    <source>
        <dbReference type="EMBL" id="AZI32990.1"/>
    </source>
</evidence>
<dbReference type="PANTHER" id="PTHR34580:SF9">
    <property type="entry name" value="SLL5097 PROTEIN"/>
    <property type="match status" value="1"/>
</dbReference>
<dbReference type="EMBL" id="CP034159">
    <property type="protein sequence ID" value="AZI32990.1"/>
    <property type="molecule type" value="Genomic_DNA"/>
</dbReference>
<keyword evidence="3" id="KW-1185">Reference proteome</keyword>
<protein>
    <submittedName>
        <fullName evidence="2">WYL domain-containing protein</fullName>
    </submittedName>
</protein>
<dbReference type="InterPro" id="IPR051534">
    <property type="entry name" value="CBASS_pafABC_assoc_protein"/>
</dbReference>
<dbReference type="PANTHER" id="PTHR34580">
    <property type="match status" value="1"/>
</dbReference>
<proteinExistence type="predicted"/>
<reference evidence="3" key="1">
    <citation type="submission" date="2018-11" db="EMBL/GenBank/DDBJ databases">
        <title>Proposal to divide the Flavobacteriaceae and reorganize its genera based on Amino Acid Identity values calculated from whole genome sequences.</title>
        <authorList>
            <person name="Nicholson A.C."/>
            <person name="Gulvik C.A."/>
            <person name="Whitney A.M."/>
            <person name="Humrighouse B.W."/>
            <person name="Bell M."/>
            <person name="Holmes B."/>
            <person name="Steigerwalt A.G."/>
            <person name="Villarma A."/>
            <person name="Sheth M."/>
            <person name="Batra D."/>
            <person name="Pryor J."/>
            <person name="Bernardet J.-F."/>
            <person name="Hugo C."/>
            <person name="Kampfer P."/>
            <person name="Newman J.D."/>
            <person name="McQuiston J.R."/>
        </authorList>
    </citation>
    <scope>NUCLEOTIDE SEQUENCE [LARGE SCALE GENOMIC DNA]</scope>
    <source>
        <strain evidence="3">G0081</strain>
    </source>
</reference>
<dbReference type="Pfam" id="PF13280">
    <property type="entry name" value="WYL"/>
    <property type="match status" value="1"/>
</dbReference>
<dbReference type="Proteomes" id="UP000270185">
    <property type="component" value="Chromosome"/>
</dbReference>
<dbReference type="OrthoDB" id="43316at2"/>
<dbReference type="AlphaFoldDB" id="A0A3G8XHY7"/>